<dbReference type="HOGENOM" id="CLU_2576830_0_0_1"/>
<protein>
    <submittedName>
        <fullName evidence="2">Kazal-like domain-containing protein</fullName>
    </submittedName>
</protein>
<dbReference type="VEuPathDB" id="VectorBase:RPRC009793"/>
<keyword evidence="3" id="KW-1185">Reference proteome</keyword>
<name>T1I0H3_RHOPR</name>
<dbReference type="GeneID" id="141458549"/>
<feature type="domain" description="Kazal-like" evidence="1">
    <location>
        <begin position="28"/>
        <end position="69"/>
    </location>
</feature>
<dbReference type="EnsemblMetazoa" id="RPRC009793-RA">
    <property type="protein sequence ID" value="RPRC009793-PA"/>
    <property type="gene ID" value="RPRC009793"/>
</dbReference>
<dbReference type="SUPFAM" id="SSF100895">
    <property type="entry name" value="Kazal-type serine protease inhibitors"/>
    <property type="match status" value="1"/>
</dbReference>
<dbReference type="AlphaFoldDB" id="T1I0H3"/>
<reference evidence="2" key="1">
    <citation type="submission" date="2015-05" db="UniProtKB">
        <authorList>
            <consortium name="EnsemblMetazoa"/>
        </authorList>
    </citation>
    <scope>IDENTIFICATION</scope>
</reference>
<dbReference type="InterPro" id="IPR036058">
    <property type="entry name" value="Kazal_dom_sf"/>
</dbReference>
<dbReference type="Gene3D" id="3.30.60.30">
    <property type="match status" value="1"/>
</dbReference>
<dbReference type="RefSeq" id="XP_073992784.1">
    <property type="nucleotide sequence ID" value="XM_074136683.1"/>
</dbReference>
<dbReference type="EMBL" id="ACPB03012978">
    <property type="status" value="NOT_ANNOTATED_CDS"/>
    <property type="molecule type" value="Genomic_DNA"/>
</dbReference>
<sequence length="82" mass="9124">MKQFLLILAFLLTTFLAARVGGAGKCPIHICSVLDYDPVCARDIVSKKNRPFGNECEFDRANCESKKPVYEIASRGLCTKKL</sequence>
<organism evidence="2 3">
    <name type="scientific">Rhodnius prolixus</name>
    <name type="common">Triatomid bug</name>
    <dbReference type="NCBI Taxonomy" id="13249"/>
    <lineage>
        <taxon>Eukaryota</taxon>
        <taxon>Metazoa</taxon>
        <taxon>Ecdysozoa</taxon>
        <taxon>Arthropoda</taxon>
        <taxon>Hexapoda</taxon>
        <taxon>Insecta</taxon>
        <taxon>Pterygota</taxon>
        <taxon>Neoptera</taxon>
        <taxon>Paraneoptera</taxon>
        <taxon>Hemiptera</taxon>
        <taxon>Heteroptera</taxon>
        <taxon>Panheteroptera</taxon>
        <taxon>Cimicomorpha</taxon>
        <taxon>Reduviidae</taxon>
        <taxon>Triatominae</taxon>
        <taxon>Rhodnius</taxon>
    </lineage>
</organism>
<dbReference type="CDD" id="cd00104">
    <property type="entry name" value="KAZAL_FS"/>
    <property type="match status" value="1"/>
</dbReference>
<evidence type="ECO:0000259" key="1">
    <source>
        <dbReference type="Pfam" id="PF07648"/>
    </source>
</evidence>
<evidence type="ECO:0000313" key="2">
    <source>
        <dbReference type="EnsemblMetazoa" id="RPRC009793-PA"/>
    </source>
</evidence>
<dbReference type="InParanoid" id="T1I0H3"/>
<dbReference type="Proteomes" id="UP000015103">
    <property type="component" value="Unassembled WGS sequence"/>
</dbReference>
<dbReference type="Pfam" id="PF07648">
    <property type="entry name" value="Kazal_2"/>
    <property type="match status" value="1"/>
</dbReference>
<proteinExistence type="predicted"/>
<evidence type="ECO:0000313" key="3">
    <source>
        <dbReference type="Proteomes" id="UP000015103"/>
    </source>
</evidence>
<dbReference type="InterPro" id="IPR002350">
    <property type="entry name" value="Kazal_dom"/>
</dbReference>
<accession>T1I0H3</accession>